<organism evidence="2 3">
    <name type="scientific">Elysia crispata</name>
    <name type="common">lettuce slug</name>
    <dbReference type="NCBI Taxonomy" id="231223"/>
    <lineage>
        <taxon>Eukaryota</taxon>
        <taxon>Metazoa</taxon>
        <taxon>Spiralia</taxon>
        <taxon>Lophotrochozoa</taxon>
        <taxon>Mollusca</taxon>
        <taxon>Gastropoda</taxon>
        <taxon>Heterobranchia</taxon>
        <taxon>Euthyneura</taxon>
        <taxon>Panpulmonata</taxon>
        <taxon>Sacoglossa</taxon>
        <taxon>Placobranchoidea</taxon>
        <taxon>Plakobranchidae</taxon>
        <taxon>Elysia</taxon>
    </lineage>
</organism>
<accession>A0AAE1E9Q0</accession>
<reference evidence="2" key="1">
    <citation type="journal article" date="2023" name="G3 (Bethesda)">
        <title>A reference genome for the long-term kleptoplast-retaining sea slug Elysia crispata morphotype clarki.</title>
        <authorList>
            <person name="Eastman K.E."/>
            <person name="Pendleton A.L."/>
            <person name="Shaikh M.A."/>
            <person name="Suttiyut T."/>
            <person name="Ogas R."/>
            <person name="Tomko P."/>
            <person name="Gavelis G."/>
            <person name="Widhalm J.R."/>
            <person name="Wisecaver J.H."/>
        </authorList>
    </citation>
    <scope>NUCLEOTIDE SEQUENCE</scope>
    <source>
        <strain evidence="2">ECLA1</strain>
    </source>
</reference>
<evidence type="ECO:0000313" key="3">
    <source>
        <dbReference type="Proteomes" id="UP001283361"/>
    </source>
</evidence>
<protein>
    <recommendedName>
        <fullName evidence="4">C-type lectin domain-containing protein</fullName>
    </recommendedName>
</protein>
<evidence type="ECO:0000313" key="2">
    <source>
        <dbReference type="EMBL" id="KAK3799486.1"/>
    </source>
</evidence>
<evidence type="ECO:0000256" key="1">
    <source>
        <dbReference type="SAM" id="SignalP"/>
    </source>
</evidence>
<proteinExistence type="predicted"/>
<dbReference type="AlphaFoldDB" id="A0AAE1E9Q0"/>
<sequence>MATYFRILIPSMGTRWLLAAALLFGFVHQALTQTCNGDVMQNATAGDNQVCFIESNTSMSWDDARMFCRSQGGALPSTSVVFEKRFNGLNNLWSGYFKQDNQAMQETAATPIRSELPNMNIFN</sequence>
<dbReference type="CDD" id="cd00037">
    <property type="entry name" value="CLECT"/>
    <property type="match status" value="1"/>
</dbReference>
<dbReference type="EMBL" id="JAWDGP010000561">
    <property type="protein sequence ID" value="KAK3799486.1"/>
    <property type="molecule type" value="Genomic_DNA"/>
</dbReference>
<feature type="signal peptide" evidence="1">
    <location>
        <begin position="1"/>
        <end position="32"/>
    </location>
</feature>
<dbReference type="Gene3D" id="3.10.100.10">
    <property type="entry name" value="Mannose-Binding Protein A, subunit A"/>
    <property type="match status" value="1"/>
</dbReference>
<dbReference type="Proteomes" id="UP001283361">
    <property type="component" value="Unassembled WGS sequence"/>
</dbReference>
<evidence type="ECO:0008006" key="4">
    <source>
        <dbReference type="Google" id="ProtNLM"/>
    </source>
</evidence>
<dbReference type="InterPro" id="IPR016186">
    <property type="entry name" value="C-type_lectin-like/link_sf"/>
</dbReference>
<dbReference type="InterPro" id="IPR016187">
    <property type="entry name" value="CTDL_fold"/>
</dbReference>
<gene>
    <name evidence="2" type="ORF">RRG08_056434</name>
</gene>
<keyword evidence="1" id="KW-0732">Signal</keyword>
<name>A0AAE1E9Q0_9GAST</name>
<dbReference type="SUPFAM" id="SSF56436">
    <property type="entry name" value="C-type lectin-like"/>
    <property type="match status" value="1"/>
</dbReference>
<feature type="chain" id="PRO_5042123373" description="C-type lectin domain-containing protein" evidence="1">
    <location>
        <begin position="33"/>
        <end position="123"/>
    </location>
</feature>
<comment type="caution">
    <text evidence="2">The sequence shown here is derived from an EMBL/GenBank/DDBJ whole genome shotgun (WGS) entry which is preliminary data.</text>
</comment>
<keyword evidence="3" id="KW-1185">Reference proteome</keyword>